<evidence type="ECO:0000313" key="2">
    <source>
        <dbReference type="Proteomes" id="UP000505302"/>
    </source>
</evidence>
<protein>
    <submittedName>
        <fullName evidence="1">Uncharacterized protein</fullName>
    </submittedName>
</protein>
<dbReference type="SUPFAM" id="SSF52540">
    <property type="entry name" value="P-loop containing nucleoside triphosphate hydrolases"/>
    <property type="match status" value="1"/>
</dbReference>
<dbReference type="GeneID" id="77949289"/>
<evidence type="ECO:0000313" key="1">
    <source>
        <dbReference type="EMBL" id="BCG45015.1"/>
    </source>
</evidence>
<dbReference type="RefSeq" id="YP_010672999.1">
    <property type="nucleotide sequence ID" value="NC_070981.1"/>
</dbReference>
<reference evidence="1 2" key="1">
    <citation type="submission" date="2020-06" db="EMBL/GenBank/DDBJ databases">
        <title>Complete Genome Sequence of the phage EK010 isolated from swine sewage.</title>
        <authorList>
            <person name="Shahin K."/>
            <person name="Bao H."/>
            <person name="Soleimani-Delfan A."/>
            <person name="Wang R."/>
        </authorList>
    </citation>
    <scope>NUCLEOTIDE SEQUENCE [LARGE SCALE GENOMIC DNA]</scope>
</reference>
<keyword evidence="2" id="KW-1185">Reference proteome</keyword>
<organism evidence="1 2">
    <name type="scientific">Escherichia phage EK010</name>
    <dbReference type="NCBI Taxonomy" id="2742112"/>
    <lineage>
        <taxon>Viruses</taxon>
        <taxon>Duplodnaviria</taxon>
        <taxon>Heunggongvirae</taxon>
        <taxon>Uroviricota</taxon>
        <taxon>Caudoviricetes</taxon>
        <taxon>Mktvariviridae</taxon>
        <taxon>Gordonclarkvirinae</taxon>
        <taxon>Suseptimavirus</taxon>
        <taxon>Suseptimavirus EK010</taxon>
    </lineage>
</organism>
<dbReference type="Gene3D" id="3.40.50.300">
    <property type="entry name" value="P-loop containing nucleotide triphosphate hydrolases"/>
    <property type="match status" value="1"/>
</dbReference>
<dbReference type="Proteomes" id="UP000505302">
    <property type="component" value="Segment"/>
</dbReference>
<dbReference type="KEGG" id="vg:77949289"/>
<name>A0A6J4EFU8_9CAUD</name>
<dbReference type="InterPro" id="IPR027417">
    <property type="entry name" value="P-loop_NTPase"/>
</dbReference>
<sequence>MSKPLVVILNGPPGCGKDTIANAWLEFTKENIEFKPHIKAFKEPMYRVAAAALGIPIDEFMELYSDREWKERSRPEWGGKSVRDLMIATSESYLKPMFGDTCMGKLAVSSIKRQLLGQKDVIVFSDGGFKAEVSELEEQFHVQVVQILRDGCTFEGDSRSYIEGSQRNTYYLVNDSTVEDAIDYLNWIVVRTRRDLYV</sequence>
<dbReference type="EMBL" id="LC553734">
    <property type="protein sequence ID" value="BCG45015.1"/>
    <property type="molecule type" value="Genomic_DNA"/>
</dbReference>
<accession>A0A6J4EFU8</accession>
<proteinExistence type="predicted"/>